<organism evidence="1 2">
    <name type="scientific">Corynebacterium silvaticum</name>
    <dbReference type="NCBI Taxonomy" id="2320431"/>
    <lineage>
        <taxon>Bacteria</taxon>
        <taxon>Bacillati</taxon>
        <taxon>Actinomycetota</taxon>
        <taxon>Actinomycetes</taxon>
        <taxon>Mycobacteriales</taxon>
        <taxon>Corynebacteriaceae</taxon>
        <taxon>Corynebacterium</taxon>
    </lineage>
</organism>
<dbReference type="Proteomes" id="UP000195652">
    <property type="component" value="Chromosome"/>
</dbReference>
<proteinExistence type="predicted"/>
<accession>A0ACD4PYR9</accession>
<evidence type="ECO:0000313" key="1">
    <source>
        <dbReference type="EMBL" id="WCV10807.1"/>
    </source>
</evidence>
<keyword evidence="2" id="KW-1185">Reference proteome</keyword>
<reference evidence="1 2" key="1">
    <citation type="journal article" date="2014" name="BMC Vet. Res.">
        <title>First report of Corynebacterium pseudotuberculosis from caseous lymphadenitis lesions in Black Alentejano pig (Sus scrofa domesticus).</title>
        <authorList>
            <person name="Oliveira M."/>
            <person name="Barroco C."/>
            <person name="Mottola C."/>
            <person name="Santos R."/>
            <person name="Lemsaddek A."/>
            <person name="Tavares L."/>
            <person name="Semedo-Lemsaddek T."/>
        </authorList>
    </citation>
    <scope>NUCLEOTIDE SEQUENCE [LARGE SCALE GENOMIC DNA]</scope>
    <source>
        <strain evidence="1 2">PO100/5</strain>
    </source>
</reference>
<protein>
    <submittedName>
        <fullName evidence="1">DMT family transporter</fullName>
    </submittedName>
</protein>
<dbReference type="EMBL" id="CP021417">
    <property type="protein sequence ID" value="WCV10807.1"/>
    <property type="molecule type" value="Genomic_DNA"/>
</dbReference>
<reference evidence="1 2" key="3">
    <citation type="journal article" date="2020" name="Int. J. Syst. Evol. Microbiol.">
        <title>Corynebacterium silvaticum sp. nov., a unique group of NTTB corynebacteria in wild boar and roe deer.</title>
        <authorList>
            <person name="Dangel A."/>
            <person name="Berger A."/>
            <person name="Rau J."/>
            <person name="Eisenberg T."/>
            <person name="Kampfer P."/>
            <person name="Margos G."/>
            <person name="Contzen M."/>
            <person name="Busse H.J."/>
            <person name="Konrad R."/>
            <person name="Peters M."/>
            <person name="Sting R."/>
            <person name="Sing A."/>
        </authorList>
    </citation>
    <scope>NUCLEOTIDE SEQUENCE [LARGE SCALE GENOMIC DNA]</scope>
    <source>
        <strain evidence="1 2">PO100/5</strain>
    </source>
</reference>
<reference evidence="1 2" key="4">
    <citation type="journal article" date="2020" name="PLoS ONE">
        <title>Taxonomic classification of strain PO100/5 shows a broader geographic distribution and genetic markers of the recently described Corynebacterium silvaticum.</title>
        <authorList>
            <person name="Viana M.V.C."/>
            <person name="Profeta R."/>
            <person name="da Silva A.L."/>
            <person name="Hurtado R."/>
            <person name="Cerqueira J.C."/>
            <person name="Ribeiro B.F.S."/>
            <person name="Almeida M.O."/>
            <person name="Morais-Rodrigues F."/>
            <person name="Soares S.C."/>
            <person name="Oliveira M."/>
            <person name="Tavares L."/>
            <person name="Figueiredo H."/>
            <person name="Wattam A.R."/>
            <person name="Barh D."/>
            <person name="Ghosh P."/>
            <person name="Silva A."/>
            <person name="Azevedo V."/>
        </authorList>
    </citation>
    <scope>NUCLEOTIDE SEQUENCE [LARGE SCALE GENOMIC DNA]</scope>
    <source>
        <strain evidence="1 2">PO100/5</strain>
    </source>
</reference>
<evidence type="ECO:0000313" key="2">
    <source>
        <dbReference type="Proteomes" id="UP000195652"/>
    </source>
</evidence>
<name>A0ACD4PYR9_9CORY</name>
<reference evidence="1 2" key="2">
    <citation type="journal article" date="2020" name="Antonie Van Leeuwenhoek">
        <title>Phylogenomic characterisation of a novel corynebacterial species pathogenic to animals.</title>
        <authorList>
            <person name="Moller J."/>
            <person name="Musella L."/>
            <person name="Melnikov V."/>
            <person name="Geissdorfer W."/>
            <person name="Burkovski A."/>
            <person name="Sangal V."/>
        </authorList>
    </citation>
    <scope>NUCLEOTIDE SEQUENCE [LARGE SCALE GENOMIC DNA]</scope>
    <source>
        <strain evidence="1 2">PO100/5</strain>
    </source>
</reference>
<sequence length="145" mass="15582">MSLIHWLWRLAGISFGMLTAMQSAINCRLGSVLHSAATAALVSFAVGAAVLIVLNIVLRWRPRIQRLGSSHPWWMWFGGSLGALFVFTNAALVPKIGTSLTVVAALLGMMISSIAVERIRGGRTGVRQILGVSAMLTGIIMIRLL</sequence>
<gene>
    <name evidence="1" type="ORF">CBE74_12775</name>
</gene>